<feature type="transmembrane region" description="Helical" evidence="1">
    <location>
        <begin position="221"/>
        <end position="242"/>
    </location>
</feature>
<keyword evidence="3" id="KW-1185">Reference proteome</keyword>
<proteinExistence type="predicted"/>
<feature type="transmembrane region" description="Helical" evidence="1">
    <location>
        <begin position="146"/>
        <end position="162"/>
    </location>
</feature>
<dbReference type="OrthoDB" id="5846312at2"/>
<dbReference type="PANTHER" id="PTHR41771:SF1">
    <property type="entry name" value="MEMBRANE PROTEIN"/>
    <property type="match status" value="1"/>
</dbReference>
<feature type="transmembrane region" description="Helical" evidence="1">
    <location>
        <begin position="167"/>
        <end position="189"/>
    </location>
</feature>
<evidence type="ECO:0000313" key="2">
    <source>
        <dbReference type="EMBL" id="EHN09074.1"/>
    </source>
</evidence>
<comment type="caution">
    <text evidence="2">The sequence shown here is derived from an EMBL/GenBank/DDBJ whole genome shotgun (WGS) entry which is preliminary data.</text>
</comment>
<accession>H0EB57</accession>
<keyword evidence="1" id="KW-0812">Transmembrane</keyword>
<feature type="transmembrane region" description="Helical" evidence="1">
    <location>
        <begin position="363"/>
        <end position="388"/>
    </location>
</feature>
<feature type="transmembrane region" description="Helical" evidence="1">
    <location>
        <begin position="195"/>
        <end position="214"/>
    </location>
</feature>
<reference evidence="2 3" key="1">
    <citation type="journal article" date="2013" name="Biodegradation">
        <title>Quantitative proteomic analysis of ibuprofen-degrading Patulibacter sp. strain I11.</title>
        <authorList>
            <person name="Almeida B."/>
            <person name="Kjeldal H."/>
            <person name="Lolas I."/>
            <person name="Knudsen A.D."/>
            <person name="Carvalho G."/>
            <person name="Nielsen K.L."/>
            <person name="Barreto Crespo M.T."/>
            <person name="Stensballe A."/>
            <person name="Nielsen J.L."/>
        </authorList>
    </citation>
    <scope>NUCLEOTIDE SEQUENCE [LARGE SCALE GENOMIC DNA]</scope>
    <source>
        <strain evidence="2 3">I11</strain>
    </source>
</reference>
<feature type="transmembrane region" description="Helical" evidence="1">
    <location>
        <begin position="321"/>
        <end position="343"/>
    </location>
</feature>
<dbReference type="InterPro" id="IPR012507">
    <property type="entry name" value="YibE_F"/>
</dbReference>
<organism evidence="2 3">
    <name type="scientific">Patulibacter medicamentivorans</name>
    <dbReference type="NCBI Taxonomy" id="1097667"/>
    <lineage>
        <taxon>Bacteria</taxon>
        <taxon>Bacillati</taxon>
        <taxon>Actinomycetota</taxon>
        <taxon>Thermoleophilia</taxon>
        <taxon>Solirubrobacterales</taxon>
        <taxon>Patulibacteraceae</taxon>
        <taxon>Patulibacter</taxon>
    </lineage>
</organism>
<evidence type="ECO:0000313" key="3">
    <source>
        <dbReference type="Proteomes" id="UP000005143"/>
    </source>
</evidence>
<sequence length="405" mass="41028">MAADHRSSPLRTLLTSRAGRALVGAVGLVGILTVIGLVVLWPDGSGPKIEGGAQRTVAATVARVTTSSCGGPTEQRCATAHLRITEGDDRGRSVPVVLGPPEVSPDLQPGDDVRVAPQPTGPDRDAAVLAGEGPAYSFVGVDRHGSLLWLAILFALLGAFVARGRGLLALGGTAFSMALVVLWLVPAILDGGSPVLVAVVGALAVMFITTVLTYGITTQSLAAVTGIGISLVAAGLLGLLWTDLAALDGKDGELSSFSLQSGGHLPLQGILLAGMVIGALGVLTDTVVSQVSTVAALHRTDPSLPARGLYREAFAVGRDHLSATIHTLVLAYAGATLPILLIVSANGVSFGDAINDTRLAEPIVSTLVGSAALILAVPLSTALAALLVGRVPTAALGDGHHHHHH</sequence>
<protein>
    <submittedName>
        <fullName evidence="2">Putative membrane protein</fullName>
    </submittedName>
</protein>
<feature type="transmembrane region" description="Helical" evidence="1">
    <location>
        <begin position="262"/>
        <end position="283"/>
    </location>
</feature>
<dbReference type="EMBL" id="AGUD01000304">
    <property type="protein sequence ID" value="EHN09074.1"/>
    <property type="molecule type" value="Genomic_DNA"/>
</dbReference>
<gene>
    <name evidence="2" type="ORF">PAI11_40840</name>
</gene>
<evidence type="ECO:0000256" key="1">
    <source>
        <dbReference type="SAM" id="Phobius"/>
    </source>
</evidence>
<name>H0EB57_9ACTN</name>
<feature type="transmembrane region" description="Helical" evidence="1">
    <location>
        <begin position="21"/>
        <end position="41"/>
    </location>
</feature>
<keyword evidence="1" id="KW-0472">Membrane</keyword>
<keyword evidence="1" id="KW-1133">Transmembrane helix</keyword>
<dbReference type="PANTHER" id="PTHR41771">
    <property type="entry name" value="MEMBRANE PROTEIN-RELATED"/>
    <property type="match status" value="1"/>
</dbReference>
<dbReference type="Pfam" id="PF07907">
    <property type="entry name" value="YibE_F"/>
    <property type="match status" value="1"/>
</dbReference>
<dbReference type="Proteomes" id="UP000005143">
    <property type="component" value="Unassembled WGS sequence"/>
</dbReference>
<dbReference type="AlphaFoldDB" id="H0EB57"/>
<dbReference type="RefSeq" id="WP_007578733.1">
    <property type="nucleotide sequence ID" value="NZ_AGUD01000304.1"/>
</dbReference>